<dbReference type="CDD" id="cd19499">
    <property type="entry name" value="RecA-like_ClpB_Hsp104-like"/>
    <property type="match status" value="1"/>
</dbReference>
<evidence type="ECO:0000313" key="6">
    <source>
        <dbReference type="EMBL" id="MCA9302037.1"/>
    </source>
</evidence>
<feature type="domain" description="Sigma-54 factor interaction" evidence="5">
    <location>
        <begin position="571"/>
        <end position="810"/>
    </location>
</feature>
<dbReference type="EMBL" id="JAGQNY010000005">
    <property type="protein sequence ID" value="MCA9302037.1"/>
    <property type="molecule type" value="Genomic_DNA"/>
</dbReference>
<feature type="transmembrane region" description="Helical" evidence="4">
    <location>
        <begin position="72"/>
        <end position="93"/>
    </location>
</feature>
<comment type="caution">
    <text evidence="6">The sequence shown here is derived from an EMBL/GenBank/DDBJ whole genome shotgun (WGS) entry which is preliminary data.</text>
</comment>
<dbReference type="GO" id="GO:0006508">
    <property type="term" value="P:proteolysis"/>
    <property type="evidence" value="ECO:0007669"/>
    <property type="project" value="UniProtKB-KW"/>
</dbReference>
<dbReference type="Pfam" id="PF10431">
    <property type="entry name" value="ClpB_D2-small"/>
    <property type="match status" value="1"/>
</dbReference>
<gene>
    <name evidence="6" type="ORF">KDA10_01555</name>
</gene>
<dbReference type="PANTHER" id="PTHR11638">
    <property type="entry name" value="ATP-DEPENDENT CLP PROTEASE"/>
    <property type="match status" value="1"/>
</dbReference>
<evidence type="ECO:0000256" key="2">
    <source>
        <dbReference type="ARBA" id="ARBA00022840"/>
    </source>
</evidence>
<dbReference type="InterPro" id="IPR027417">
    <property type="entry name" value="P-loop_NTPase"/>
</dbReference>
<dbReference type="InterPro" id="IPR003959">
    <property type="entry name" value="ATPase_AAA_core"/>
</dbReference>
<protein>
    <submittedName>
        <fullName evidence="6">ATP-dependent Clp protease ATP-binding subunit</fullName>
    </submittedName>
</protein>
<dbReference type="Gene3D" id="3.40.50.300">
    <property type="entry name" value="P-loop containing nucleotide triphosphate hydrolases"/>
    <property type="match status" value="2"/>
</dbReference>
<evidence type="ECO:0000256" key="4">
    <source>
        <dbReference type="SAM" id="Phobius"/>
    </source>
</evidence>
<keyword evidence="4" id="KW-0812">Transmembrane</keyword>
<dbReference type="SMART" id="SM00382">
    <property type="entry name" value="AAA"/>
    <property type="match status" value="2"/>
</dbReference>
<dbReference type="CDD" id="cd00009">
    <property type="entry name" value="AAA"/>
    <property type="match status" value="1"/>
</dbReference>
<evidence type="ECO:0000256" key="3">
    <source>
        <dbReference type="ARBA" id="ARBA00023186"/>
    </source>
</evidence>
<dbReference type="Pfam" id="PF07724">
    <property type="entry name" value="AAA_2"/>
    <property type="match status" value="1"/>
</dbReference>
<dbReference type="SUPFAM" id="SSF52540">
    <property type="entry name" value="P-loop containing nucleoside triphosphate hydrolases"/>
    <property type="match status" value="2"/>
</dbReference>
<keyword evidence="6" id="KW-0378">Hydrolase</keyword>
<dbReference type="InterPro" id="IPR002078">
    <property type="entry name" value="Sigma_54_int"/>
</dbReference>
<accession>A0A955E0G0</accession>
<dbReference type="PANTHER" id="PTHR11638:SF175">
    <property type="entry name" value="ATP-DEPENDENT CLP PROTEASE, ATP-BINDING SUBUNIT CLPC"/>
    <property type="match status" value="1"/>
</dbReference>
<evidence type="ECO:0000313" key="7">
    <source>
        <dbReference type="Proteomes" id="UP000714817"/>
    </source>
</evidence>
<keyword evidence="2 6" id="KW-0067">ATP-binding</keyword>
<dbReference type="InterPro" id="IPR019489">
    <property type="entry name" value="Clp_ATPase_C"/>
</dbReference>
<dbReference type="GO" id="GO:0034605">
    <property type="term" value="P:cellular response to heat"/>
    <property type="evidence" value="ECO:0007669"/>
    <property type="project" value="TreeGrafter"/>
</dbReference>
<dbReference type="Pfam" id="PF00004">
    <property type="entry name" value="AAA"/>
    <property type="match status" value="1"/>
</dbReference>
<evidence type="ECO:0000259" key="5">
    <source>
        <dbReference type="PROSITE" id="PS50045"/>
    </source>
</evidence>
<dbReference type="SMART" id="SM01086">
    <property type="entry name" value="ClpB_D2-small"/>
    <property type="match status" value="1"/>
</dbReference>
<dbReference type="Gene3D" id="1.10.8.60">
    <property type="match status" value="2"/>
</dbReference>
<dbReference type="Pfam" id="PF17871">
    <property type="entry name" value="AAA_lid_9"/>
    <property type="match status" value="1"/>
</dbReference>
<dbReference type="GO" id="GO:0005737">
    <property type="term" value="C:cytoplasm"/>
    <property type="evidence" value="ECO:0007669"/>
    <property type="project" value="TreeGrafter"/>
</dbReference>
<name>A0A955E0G0_UNCKA</name>
<dbReference type="InterPro" id="IPR050130">
    <property type="entry name" value="ClpA_ClpB"/>
</dbReference>
<dbReference type="InterPro" id="IPR001270">
    <property type="entry name" value="ClpA/B"/>
</dbReference>
<dbReference type="Proteomes" id="UP000714817">
    <property type="component" value="Unassembled WGS sequence"/>
</dbReference>
<dbReference type="AlphaFoldDB" id="A0A955E0G0"/>
<keyword evidence="4" id="KW-1133">Transmembrane helix</keyword>
<feature type="transmembrane region" description="Helical" evidence="4">
    <location>
        <begin position="99"/>
        <end position="121"/>
    </location>
</feature>
<keyword evidence="3" id="KW-0143">Chaperone</keyword>
<evidence type="ECO:0000256" key="1">
    <source>
        <dbReference type="ARBA" id="ARBA00022741"/>
    </source>
</evidence>
<proteinExistence type="predicted"/>
<dbReference type="InterPro" id="IPR003593">
    <property type="entry name" value="AAA+_ATPase"/>
</dbReference>
<sequence length="851" mass="95524">MLFILSQRLKLFLKWYFLDSTKYLFVVGGRALKILNNDFSLLLNLRLLFTPLYGDYTIQGRIFGFMIRPLEVILGFLALTLFLCLYLGTIVLWLCAPVFLFWIYRWEAIIPSILLVLLYLFKYRKTPVSRVGAVDQDKLAYTFQLDALDLCSEILKGASWKDSLKSYRTHYLMKKLEIDYESFLLLLNQYELQETDLIKSSYDIASRMKTRYVEFEQAFYAILGMVVKKEKFLSEFNLRDEQVLECVSWIVGEREKLSAAHFWQLDYRMKSLGGVGKGMTYRVTPFLDSISSDFTNMASKGYFDDIITREDIVNEIASVLDGSRDNVLLVGPAGSGKTSIIKSLSLEVMRGTEYKSLRNNRIVSLDVGSLIAGTSSAGEVAQRIDSVMAEVKGSREVILFIDEIHNIVSGVGGDAGSSVLAFLEPHISTKTVRIIGATETLSYRKYIEPNASFERQFEVIRMEEASEATALEILKSQARKFELGRGVTITFPALLEAISLSKQYIGGRVLPDSAINVLERGVVSSLSTDRVVNREVIKKEISRVSNVPVTTVSDDESDKLLNLEEVLKKRVIGQDQAISMIVKALQRARVGIRNKNKPIASFLFVGTTGVGKTETAKALATEYFGDEERMIRLDMSEYQEVSSLDKLIGTSDGTKRGLLTDAVKNTPFTLVLLDEIEKAESSVLLTFLQVLDDGRLTDSMGDTVNFTNTIIIATSNSGTKKIQDLVAQRASFDEIQEAGLGAVRDKFAPEFLNRFSGIIVYKPLDRESLRKIALLSLKSVERLAQNKGIKVQYEDGLIDALVDRGTSIEWGARPLNRLIEDTVETYLAKKILSKELSQGDELVLNLEVLNT</sequence>
<dbReference type="InterPro" id="IPR041546">
    <property type="entry name" value="ClpA/ClpB_AAA_lid"/>
</dbReference>
<dbReference type="PRINTS" id="PR00300">
    <property type="entry name" value="CLPPROTEASEA"/>
</dbReference>
<dbReference type="GO" id="GO:0008233">
    <property type="term" value="F:peptidase activity"/>
    <property type="evidence" value="ECO:0007669"/>
    <property type="project" value="UniProtKB-KW"/>
</dbReference>
<keyword evidence="1" id="KW-0547">Nucleotide-binding</keyword>
<organism evidence="6 7">
    <name type="scientific">candidate division WWE3 bacterium</name>
    <dbReference type="NCBI Taxonomy" id="2053526"/>
    <lineage>
        <taxon>Bacteria</taxon>
        <taxon>Katanobacteria</taxon>
    </lineage>
</organism>
<dbReference type="GO" id="GO:0006355">
    <property type="term" value="P:regulation of DNA-templated transcription"/>
    <property type="evidence" value="ECO:0007669"/>
    <property type="project" value="InterPro"/>
</dbReference>
<dbReference type="PROSITE" id="PS50045">
    <property type="entry name" value="SIGMA54_INTERACT_4"/>
    <property type="match status" value="1"/>
</dbReference>
<keyword evidence="6" id="KW-0645">Protease</keyword>
<keyword evidence="4" id="KW-0472">Membrane</keyword>
<dbReference type="GO" id="GO:0016887">
    <property type="term" value="F:ATP hydrolysis activity"/>
    <property type="evidence" value="ECO:0007669"/>
    <property type="project" value="InterPro"/>
</dbReference>
<reference evidence="6" key="1">
    <citation type="submission" date="2020-04" db="EMBL/GenBank/DDBJ databases">
        <authorList>
            <person name="Zhang T."/>
        </authorList>
    </citation>
    <scope>NUCLEOTIDE SEQUENCE</scope>
    <source>
        <strain evidence="6">HKST-UBA80</strain>
    </source>
</reference>
<dbReference type="GO" id="GO:0005524">
    <property type="term" value="F:ATP binding"/>
    <property type="evidence" value="ECO:0007669"/>
    <property type="project" value="UniProtKB-KW"/>
</dbReference>
<reference evidence="6" key="2">
    <citation type="journal article" date="2021" name="Microbiome">
        <title>Successional dynamics and alternative stable states in a saline activated sludge microbial community over 9 years.</title>
        <authorList>
            <person name="Wang Y."/>
            <person name="Ye J."/>
            <person name="Ju F."/>
            <person name="Liu L."/>
            <person name="Boyd J.A."/>
            <person name="Deng Y."/>
            <person name="Parks D.H."/>
            <person name="Jiang X."/>
            <person name="Yin X."/>
            <person name="Woodcroft B.J."/>
            <person name="Tyson G.W."/>
            <person name="Hugenholtz P."/>
            <person name="Polz M.F."/>
            <person name="Zhang T."/>
        </authorList>
    </citation>
    <scope>NUCLEOTIDE SEQUENCE</scope>
    <source>
        <strain evidence="6">HKST-UBA80</strain>
    </source>
</reference>